<feature type="transmembrane region" description="Helical" evidence="2">
    <location>
        <begin position="337"/>
        <end position="358"/>
    </location>
</feature>
<proteinExistence type="predicted"/>
<reference evidence="5" key="1">
    <citation type="journal article" date="2019" name="Int. J. Syst. Evol. Microbiol.">
        <title>The Global Catalogue of Microorganisms (GCM) 10K type strain sequencing project: providing services to taxonomists for standard genome sequencing and annotation.</title>
        <authorList>
            <consortium name="The Broad Institute Genomics Platform"/>
            <consortium name="The Broad Institute Genome Sequencing Center for Infectious Disease"/>
            <person name="Wu L."/>
            <person name="Ma J."/>
        </authorList>
    </citation>
    <scope>NUCLEOTIDE SEQUENCE [LARGE SCALE GENOMIC DNA]</scope>
    <source>
        <strain evidence="5">JCM 17440</strain>
    </source>
</reference>
<feature type="transmembrane region" description="Helical" evidence="2">
    <location>
        <begin position="115"/>
        <end position="135"/>
    </location>
</feature>
<evidence type="ECO:0000313" key="5">
    <source>
        <dbReference type="Proteomes" id="UP001501710"/>
    </source>
</evidence>
<comment type="caution">
    <text evidence="4">The sequence shown here is derived from an EMBL/GenBank/DDBJ whole genome shotgun (WGS) entry which is preliminary data.</text>
</comment>
<feature type="transmembrane region" description="Helical" evidence="2">
    <location>
        <begin position="241"/>
        <end position="259"/>
    </location>
</feature>
<dbReference type="InterPro" id="IPR002656">
    <property type="entry name" value="Acyl_transf_3_dom"/>
</dbReference>
<evidence type="ECO:0000259" key="3">
    <source>
        <dbReference type="Pfam" id="PF01757"/>
    </source>
</evidence>
<keyword evidence="2" id="KW-0812">Transmembrane</keyword>
<dbReference type="InterPro" id="IPR050879">
    <property type="entry name" value="Acyltransferase_3"/>
</dbReference>
<organism evidence="4 5">
    <name type="scientific">Actinomadura meridiana</name>
    <dbReference type="NCBI Taxonomy" id="559626"/>
    <lineage>
        <taxon>Bacteria</taxon>
        <taxon>Bacillati</taxon>
        <taxon>Actinomycetota</taxon>
        <taxon>Actinomycetes</taxon>
        <taxon>Streptosporangiales</taxon>
        <taxon>Thermomonosporaceae</taxon>
        <taxon>Actinomadura</taxon>
    </lineage>
</organism>
<evidence type="ECO:0000256" key="1">
    <source>
        <dbReference type="SAM" id="MobiDB-lite"/>
    </source>
</evidence>
<evidence type="ECO:0000313" key="4">
    <source>
        <dbReference type="EMBL" id="GAA4234890.1"/>
    </source>
</evidence>
<evidence type="ECO:0000256" key="2">
    <source>
        <dbReference type="SAM" id="Phobius"/>
    </source>
</evidence>
<feature type="transmembrane region" description="Helical" evidence="2">
    <location>
        <begin position="174"/>
        <end position="200"/>
    </location>
</feature>
<feature type="transmembrane region" description="Helical" evidence="2">
    <location>
        <begin position="35"/>
        <end position="52"/>
    </location>
</feature>
<keyword evidence="4" id="KW-0808">Transferase</keyword>
<gene>
    <name evidence="4" type="ORF">GCM10022254_40850</name>
</gene>
<feature type="transmembrane region" description="Helical" evidence="2">
    <location>
        <begin position="298"/>
        <end position="316"/>
    </location>
</feature>
<name>A0ABP8C780_9ACTN</name>
<feature type="region of interest" description="Disordered" evidence="1">
    <location>
        <begin position="381"/>
        <end position="411"/>
    </location>
</feature>
<protein>
    <submittedName>
        <fullName evidence="4">Acyltransferase</fullName>
    </submittedName>
</protein>
<feature type="domain" description="Acyltransferase 3" evidence="3">
    <location>
        <begin position="32"/>
        <end position="356"/>
    </location>
</feature>
<dbReference type="EMBL" id="BAABAS010000011">
    <property type="protein sequence ID" value="GAA4234890.1"/>
    <property type="molecule type" value="Genomic_DNA"/>
</dbReference>
<dbReference type="RefSeq" id="WP_344898931.1">
    <property type="nucleotide sequence ID" value="NZ_BAABAS010000011.1"/>
</dbReference>
<feature type="transmembrane region" description="Helical" evidence="2">
    <location>
        <begin position="72"/>
        <end position="95"/>
    </location>
</feature>
<keyword evidence="4" id="KW-0012">Acyltransferase</keyword>
<feature type="transmembrane region" description="Helical" evidence="2">
    <location>
        <begin position="212"/>
        <end position="235"/>
    </location>
</feature>
<feature type="compositionally biased region" description="Low complexity" evidence="1">
    <location>
        <begin position="402"/>
        <end position="411"/>
    </location>
</feature>
<accession>A0ABP8C780</accession>
<keyword evidence="5" id="KW-1185">Reference proteome</keyword>
<keyword evidence="2" id="KW-0472">Membrane</keyword>
<feature type="transmembrane region" description="Helical" evidence="2">
    <location>
        <begin position="271"/>
        <end position="292"/>
    </location>
</feature>
<dbReference type="PANTHER" id="PTHR23028">
    <property type="entry name" value="ACETYLTRANSFERASE"/>
    <property type="match status" value="1"/>
</dbReference>
<dbReference type="GO" id="GO:0016746">
    <property type="term" value="F:acyltransferase activity"/>
    <property type="evidence" value="ECO:0007669"/>
    <property type="project" value="UniProtKB-KW"/>
</dbReference>
<dbReference type="PANTHER" id="PTHR23028:SF53">
    <property type="entry name" value="ACYL_TRANSF_3 DOMAIN-CONTAINING PROTEIN"/>
    <property type="match status" value="1"/>
</dbReference>
<dbReference type="Pfam" id="PF01757">
    <property type="entry name" value="Acyl_transf_3"/>
    <property type="match status" value="1"/>
</dbReference>
<keyword evidence="2" id="KW-1133">Transmembrane helix</keyword>
<dbReference type="Proteomes" id="UP001501710">
    <property type="component" value="Unassembled WGS sequence"/>
</dbReference>
<sequence>MTRPSAAPSTAVSTSVAPAGTIPAGTRPRLRELDLLRFVAVAALMLHHFAGVRSTVWPGRDAQKIYPELSPVAHFGYLGVQLAFLISGFVILMAVWDRDVADFAVARVVRIYPAYWFSVLLSLVLYLICGSAVPYDDGADPVRRVLPNLTMLQDGLHVAPLEVAYWVLWVELHFYVLMALLACVGITYARCVTFMVSWLLIGAYAKESGSAFLGAVFLPETAPYFIAGMAFFLIYRFGSNLALWLIIAASWALSVNHLVNDVSPLNEWEGVHEVVIPIVVTVLYAIMALVALRKLTWLNWRGFTVLGAIAYPLYLVHETVARAIVKQFFPHPIIDRLTVLPVITVAALATACLVYWFVEKPLQRIMRPRLRAAVAQIRRNGAAPPVPPTTETVTEPSEREPAAAAPPASVP</sequence>